<name>A0ABP7JFG4_9ACTN</name>
<keyword evidence="2" id="KW-1185">Reference proteome</keyword>
<accession>A0ABP7JFG4</accession>
<protein>
    <submittedName>
        <fullName evidence="1">Uncharacterized protein</fullName>
    </submittedName>
</protein>
<dbReference type="Proteomes" id="UP001500888">
    <property type="component" value="Unassembled WGS sequence"/>
</dbReference>
<gene>
    <name evidence="1" type="ORF">GCM10022226_78440</name>
</gene>
<proteinExistence type="predicted"/>
<dbReference type="EMBL" id="BAAAZR010000059">
    <property type="protein sequence ID" value="GAA3843764.1"/>
    <property type="molecule type" value="Genomic_DNA"/>
</dbReference>
<comment type="caution">
    <text evidence="1">The sequence shown here is derived from an EMBL/GenBank/DDBJ whole genome shotgun (WGS) entry which is preliminary data.</text>
</comment>
<reference evidence="2" key="1">
    <citation type="journal article" date="2019" name="Int. J. Syst. Evol. Microbiol.">
        <title>The Global Catalogue of Microorganisms (GCM) 10K type strain sequencing project: providing services to taxonomists for standard genome sequencing and annotation.</title>
        <authorList>
            <consortium name="The Broad Institute Genomics Platform"/>
            <consortium name="The Broad Institute Genome Sequencing Center for Infectious Disease"/>
            <person name="Wu L."/>
            <person name="Ma J."/>
        </authorList>
    </citation>
    <scope>NUCLEOTIDE SEQUENCE [LARGE SCALE GENOMIC DNA]</scope>
    <source>
        <strain evidence="2">JCM 16908</strain>
    </source>
</reference>
<organism evidence="1 2">
    <name type="scientific">Sphaerisporangium flaviroseum</name>
    <dbReference type="NCBI Taxonomy" id="509199"/>
    <lineage>
        <taxon>Bacteria</taxon>
        <taxon>Bacillati</taxon>
        <taxon>Actinomycetota</taxon>
        <taxon>Actinomycetes</taxon>
        <taxon>Streptosporangiales</taxon>
        <taxon>Streptosporangiaceae</taxon>
        <taxon>Sphaerisporangium</taxon>
    </lineage>
</organism>
<sequence>MGDGEVAWLYHRETSYGPWRSPRQCAPGFAPMDPRNRPRPFKRYPQARVHALPTDLTARGAPAAMARCGWLGIGGVRWAGLVLGCRGCAGWRGQGTSRLMSTPMGIEAPTPRAKNSH</sequence>
<evidence type="ECO:0000313" key="2">
    <source>
        <dbReference type="Proteomes" id="UP001500888"/>
    </source>
</evidence>
<evidence type="ECO:0000313" key="1">
    <source>
        <dbReference type="EMBL" id="GAA3843764.1"/>
    </source>
</evidence>